<accession>A0AAE9ZGB7</accession>
<feature type="transmembrane region" description="Helical" evidence="1">
    <location>
        <begin position="43"/>
        <end position="68"/>
    </location>
</feature>
<evidence type="ECO:0000313" key="2">
    <source>
        <dbReference type="EMBL" id="WDI30336.1"/>
    </source>
</evidence>
<protein>
    <submittedName>
        <fullName evidence="2">Uncharacterized protein</fullName>
    </submittedName>
</protein>
<sequence length="496" mass="54622">MGRKIRQNRWRGYFYKISFAALLGIGFVAPAMAQGSVAGFAGISTPAIIGATAVVALISFILWSVLTSRRLHGSSLFNRLFIVVAITAGFFSAVSSAIGFSLITSQESADFFRNSVLPPAFGVFVFCLAVAIWVGGAEFVRHRDWFRGLGNGFIADIMFFIERAIKLFIVVPVLALILFFVSTWTTVVGIGGVDAVRHTYSAEIDRLGAECAGITAYRQKDFLFLEDLRLAAQDVSRVAASERQGGSQSGAAGDGAVTAYFNGIATWFSALEESVEAIITGPPPSGVDPYNPEICANTTDALKRMLSRNAFDNIDRWNREFETAYDDFASVLNRWRHDKRIERLLDAQLDNFSRANPKPVGARISQRQRSAMDDYAEEVESALQSLIRSQKLQKPPVPLKSAAELSPARGLDIFREMLNPPPPPEEPETVSRRQSVVDAEFVPGLSTMTPRDAVLKHANIFSDVWALALSWDYAPYILMLAFLFFPSAERAQGFKD</sequence>
<feature type="transmembrane region" description="Helical" evidence="1">
    <location>
        <begin position="80"/>
        <end position="104"/>
    </location>
</feature>
<dbReference type="KEGG" id="hfl:PUV54_10235"/>
<feature type="transmembrane region" description="Helical" evidence="1">
    <location>
        <begin position="464"/>
        <end position="485"/>
    </location>
</feature>
<dbReference type="AlphaFoldDB" id="A0AAE9ZGB7"/>
<evidence type="ECO:0000256" key="1">
    <source>
        <dbReference type="SAM" id="Phobius"/>
    </source>
</evidence>
<keyword evidence="1" id="KW-0472">Membrane</keyword>
<dbReference type="RefSeq" id="WP_274492136.1">
    <property type="nucleotide sequence ID" value="NZ_CP118166.1"/>
</dbReference>
<feature type="transmembrane region" description="Helical" evidence="1">
    <location>
        <begin position="167"/>
        <end position="191"/>
    </location>
</feature>
<feature type="transmembrane region" description="Helical" evidence="1">
    <location>
        <begin position="116"/>
        <end position="137"/>
    </location>
</feature>
<reference evidence="2" key="1">
    <citation type="submission" date="2023-02" db="EMBL/GenBank/DDBJ databases">
        <title>Genome sequence of Hyphococcus flavus.</title>
        <authorList>
            <person name="Rong J.-C."/>
            <person name="Zhao Q."/>
            <person name="Yi M."/>
            <person name="Wu J.-Y."/>
        </authorList>
    </citation>
    <scope>NUCLEOTIDE SEQUENCE</scope>
    <source>
        <strain evidence="2">MCCC 1K03223</strain>
    </source>
</reference>
<keyword evidence="1" id="KW-0812">Transmembrane</keyword>
<proteinExistence type="predicted"/>
<evidence type="ECO:0000313" key="3">
    <source>
        <dbReference type="Proteomes" id="UP001214043"/>
    </source>
</evidence>
<dbReference type="Proteomes" id="UP001214043">
    <property type="component" value="Chromosome"/>
</dbReference>
<dbReference type="EMBL" id="CP118166">
    <property type="protein sequence ID" value="WDI30336.1"/>
    <property type="molecule type" value="Genomic_DNA"/>
</dbReference>
<organism evidence="2 3">
    <name type="scientific">Hyphococcus flavus</name>
    <dbReference type="NCBI Taxonomy" id="1866326"/>
    <lineage>
        <taxon>Bacteria</taxon>
        <taxon>Pseudomonadati</taxon>
        <taxon>Pseudomonadota</taxon>
        <taxon>Alphaproteobacteria</taxon>
        <taxon>Parvularculales</taxon>
        <taxon>Parvularculaceae</taxon>
        <taxon>Hyphococcus</taxon>
    </lineage>
</organism>
<gene>
    <name evidence="2" type="ORF">PUV54_10235</name>
</gene>
<name>A0AAE9ZGB7_9PROT</name>
<keyword evidence="3" id="KW-1185">Reference proteome</keyword>
<keyword evidence="1" id="KW-1133">Transmembrane helix</keyword>